<dbReference type="EMBL" id="AP025739">
    <property type="protein sequence ID" value="BDI28163.1"/>
    <property type="molecule type" value="Genomic_DNA"/>
</dbReference>
<name>A0A402CRT1_9BACT</name>
<dbReference type="PANTHER" id="PTHR39085">
    <property type="entry name" value="SLL0924 PROTEIN"/>
    <property type="match status" value="1"/>
</dbReference>
<sequence length="171" mass="19465">MPSGKVHDKITLITAAAAVPVWYLYCPSADVTPLILTLGSYIFSGLWLSDDLDTQSVAYKRWGVLRFLWWPYKTLVPHRSWVSHGIAVGPLIRVAYFLFMLWATVRCVLWLLVRKGIPVDRNAVMTDIWSHTLSWTFTHPTWTLWIVVGLILGGVAHSVADTIVSFLKKIW</sequence>
<protein>
    <submittedName>
        <fullName evidence="1">Uncharacterized protein</fullName>
    </submittedName>
</protein>
<dbReference type="PANTHER" id="PTHR39085:SF1">
    <property type="entry name" value="SLL0924 PROTEIN"/>
    <property type="match status" value="1"/>
</dbReference>
<organism evidence="1 2">
    <name type="scientific">Capsulimonas corticalis</name>
    <dbReference type="NCBI Taxonomy" id="2219043"/>
    <lineage>
        <taxon>Bacteria</taxon>
        <taxon>Bacillati</taxon>
        <taxon>Armatimonadota</taxon>
        <taxon>Armatimonadia</taxon>
        <taxon>Capsulimonadales</taxon>
        <taxon>Capsulimonadaceae</taxon>
        <taxon>Capsulimonas</taxon>
    </lineage>
</organism>
<dbReference type="KEGG" id="ccot:CCAX7_002140"/>
<reference evidence="1 2" key="1">
    <citation type="journal article" date="2019" name="Int. J. Syst. Evol. Microbiol.">
        <title>Capsulimonas corticalis gen. nov., sp. nov., an aerobic capsulated bacterium, of a novel bacterial order, Capsulimonadales ord. nov., of the class Armatimonadia of the phylum Armatimonadetes.</title>
        <authorList>
            <person name="Li J."/>
            <person name="Kudo C."/>
            <person name="Tonouchi A."/>
        </authorList>
    </citation>
    <scope>NUCLEOTIDE SEQUENCE [LARGE SCALE GENOMIC DNA]</scope>
    <source>
        <strain evidence="1 2">AX-7</strain>
    </source>
</reference>
<dbReference type="RefSeq" id="WP_165863995.1">
    <property type="nucleotide sequence ID" value="NZ_AP025739.1"/>
</dbReference>
<dbReference type="Pfam" id="PF09988">
    <property type="entry name" value="DUF2227"/>
    <property type="match status" value="1"/>
</dbReference>
<dbReference type="Proteomes" id="UP000287394">
    <property type="component" value="Chromosome"/>
</dbReference>
<evidence type="ECO:0000313" key="2">
    <source>
        <dbReference type="Proteomes" id="UP000287394"/>
    </source>
</evidence>
<keyword evidence="2" id="KW-1185">Reference proteome</keyword>
<dbReference type="AlphaFoldDB" id="A0A402CRT1"/>
<accession>A0A402CRT1</accession>
<dbReference type="InterPro" id="IPR019250">
    <property type="entry name" value="DUF2227_metal-bd"/>
</dbReference>
<gene>
    <name evidence="1" type="ORF">CCAX7_002140</name>
</gene>
<evidence type="ECO:0000313" key="1">
    <source>
        <dbReference type="EMBL" id="BDI28163.1"/>
    </source>
</evidence>
<proteinExistence type="predicted"/>